<proteinExistence type="predicted"/>
<protein>
    <submittedName>
        <fullName evidence="1">Uncharacterized protein</fullName>
    </submittedName>
</protein>
<dbReference type="Proteomes" id="UP000270094">
    <property type="component" value="Unassembled WGS sequence"/>
</dbReference>
<organism evidence="1 2">
    <name type="scientific">Strongylus vulgaris</name>
    <name type="common">Blood worm</name>
    <dbReference type="NCBI Taxonomy" id="40348"/>
    <lineage>
        <taxon>Eukaryota</taxon>
        <taxon>Metazoa</taxon>
        <taxon>Ecdysozoa</taxon>
        <taxon>Nematoda</taxon>
        <taxon>Chromadorea</taxon>
        <taxon>Rhabditida</taxon>
        <taxon>Rhabditina</taxon>
        <taxon>Rhabditomorpha</taxon>
        <taxon>Strongyloidea</taxon>
        <taxon>Strongylidae</taxon>
        <taxon>Strongylus</taxon>
    </lineage>
</organism>
<reference evidence="1 2" key="1">
    <citation type="submission" date="2018-11" db="EMBL/GenBank/DDBJ databases">
        <authorList>
            <consortium name="Pathogen Informatics"/>
        </authorList>
    </citation>
    <scope>NUCLEOTIDE SEQUENCE [LARGE SCALE GENOMIC DNA]</scope>
</reference>
<accession>A0A3P7J0B2</accession>
<gene>
    <name evidence="1" type="ORF">SVUK_LOCUS11324</name>
</gene>
<sequence length="72" mass="7981">MSLEKLFNKAAALLDAVMDATYAICTSTRPEDRTLNREICGERDSRDGHVVAKIIVITHESICKGKNDNESD</sequence>
<keyword evidence="2" id="KW-1185">Reference proteome</keyword>
<evidence type="ECO:0000313" key="2">
    <source>
        <dbReference type="Proteomes" id="UP000270094"/>
    </source>
</evidence>
<evidence type="ECO:0000313" key="1">
    <source>
        <dbReference type="EMBL" id="VDM76326.1"/>
    </source>
</evidence>
<name>A0A3P7J0B2_STRVU</name>
<dbReference type="EMBL" id="UYYB01096774">
    <property type="protein sequence ID" value="VDM76326.1"/>
    <property type="molecule type" value="Genomic_DNA"/>
</dbReference>
<dbReference type="AlphaFoldDB" id="A0A3P7J0B2"/>